<comment type="caution">
    <text evidence="2">The sequence shown here is derived from an EMBL/GenBank/DDBJ whole genome shotgun (WGS) entry which is preliminary data.</text>
</comment>
<dbReference type="InterPro" id="IPR014562">
    <property type="entry name" value="UCP030959_TPR_rpt-cont"/>
</dbReference>
<dbReference type="Pfam" id="PF14559">
    <property type="entry name" value="TPR_19"/>
    <property type="match status" value="1"/>
</dbReference>
<keyword evidence="1" id="KW-1133">Transmembrane helix</keyword>
<dbReference type="Proteomes" id="UP001606300">
    <property type="component" value="Unassembled WGS sequence"/>
</dbReference>
<accession>A0ABW7EIJ3</accession>
<feature type="transmembrane region" description="Helical" evidence="1">
    <location>
        <begin position="29"/>
        <end position="50"/>
    </location>
</feature>
<sequence>MPLIGGLYFLIALLCAVHAVRSGQPLYWLLILFMFPFLGSVVYLFAVYLPNSRVQRSATRSVSAVARAMDPGRDVREARAALEVSPTAQHQMRLAEALLASGDAAEAARIFESTLSGPFANDPDMRFGAARAHVACERFDAALPHLIALLADRPGFRPDQVLLLLARSHAGTGNSAAAREHFEAAVSRHASFEAHAEYLIWALDSGDTVTATRLQAEADRQVKLWNAGSRHLNEPVMQRLRAAQARARKAG</sequence>
<protein>
    <submittedName>
        <fullName evidence="2">Tetratricopeptide repeat protein</fullName>
    </submittedName>
</protein>
<keyword evidence="1" id="KW-0812">Transmembrane</keyword>
<evidence type="ECO:0000256" key="1">
    <source>
        <dbReference type="SAM" id="Phobius"/>
    </source>
</evidence>
<gene>
    <name evidence="2" type="ORF">ACG02S_05105</name>
</gene>
<dbReference type="PIRSF" id="PIRSF030959">
    <property type="entry name" value="UCP030959"/>
    <property type="match status" value="1"/>
</dbReference>
<reference evidence="2 3" key="1">
    <citation type="submission" date="2024-09" db="EMBL/GenBank/DDBJ databases">
        <title>Novel species of the genus Pelomonas and Roseateles isolated from streams.</title>
        <authorList>
            <person name="Lu H."/>
        </authorList>
    </citation>
    <scope>NUCLEOTIDE SEQUENCE [LARGE SCALE GENOMIC DNA]</scope>
    <source>
        <strain evidence="2 3">DC23W</strain>
    </source>
</reference>
<name>A0ABW7EIJ3_9BURK</name>
<evidence type="ECO:0000313" key="2">
    <source>
        <dbReference type="EMBL" id="MFG6413271.1"/>
    </source>
</evidence>
<proteinExistence type="predicted"/>
<evidence type="ECO:0000313" key="3">
    <source>
        <dbReference type="Proteomes" id="UP001606300"/>
    </source>
</evidence>
<dbReference type="EMBL" id="JBIGHY010000002">
    <property type="protein sequence ID" value="MFG6413271.1"/>
    <property type="molecule type" value="Genomic_DNA"/>
</dbReference>
<organism evidence="2 3">
    <name type="scientific">Pelomonas dachongensis</name>
    <dbReference type="NCBI Taxonomy" id="3299029"/>
    <lineage>
        <taxon>Bacteria</taxon>
        <taxon>Pseudomonadati</taxon>
        <taxon>Pseudomonadota</taxon>
        <taxon>Betaproteobacteria</taxon>
        <taxon>Burkholderiales</taxon>
        <taxon>Sphaerotilaceae</taxon>
        <taxon>Roseateles</taxon>
    </lineage>
</organism>
<dbReference type="Gene3D" id="1.25.40.10">
    <property type="entry name" value="Tetratricopeptide repeat domain"/>
    <property type="match status" value="1"/>
</dbReference>
<keyword evidence="1" id="KW-0472">Membrane</keyword>
<keyword evidence="3" id="KW-1185">Reference proteome</keyword>
<dbReference type="SUPFAM" id="SSF48452">
    <property type="entry name" value="TPR-like"/>
    <property type="match status" value="1"/>
</dbReference>
<dbReference type="InterPro" id="IPR011990">
    <property type="entry name" value="TPR-like_helical_dom_sf"/>
</dbReference>
<dbReference type="RefSeq" id="WP_394469361.1">
    <property type="nucleotide sequence ID" value="NZ_JBIGHY010000002.1"/>
</dbReference>
<dbReference type="Pfam" id="PF13432">
    <property type="entry name" value="TPR_16"/>
    <property type="match status" value="1"/>
</dbReference>